<evidence type="ECO:0000313" key="3">
    <source>
        <dbReference type="Proteomes" id="UP000183206"/>
    </source>
</evidence>
<evidence type="ECO:0000256" key="1">
    <source>
        <dbReference type="ARBA" id="ARBA00008007"/>
    </source>
</evidence>
<protein>
    <recommendedName>
        <fullName evidence="4">Phosphoribosyltransferase domain-containing protein</fullName>
    </recommendedName>
</protein>
<dbReference type="InterPro" id="IPR051910">
    <property type="entry name" value="ComF/GntX_DNA_util-trans"/>
</dbReference>
<name>A0A1J4V8D0_9BACT</name>
<sequence>MNYPHSTYATLKTLFDTVLDHLFPTKCVSCAVEGKALCDNCIQKIQRAEPPRDSFIFSIFDYRNQTMKQAIWALKFRGNRSLARIFAQAIHDRLLEETSDKMVFENFRHPLIVPIPLSKKRMKERGFNQSEAIARDLSFINTGGEWELGANVLLKIRDTAPQSSLKDKQKRARNIQGCFAITSNGTVCDRNIILIDDVTTTGATLREAKKVLQDGGARKIIAFTVAH</sequence>
<gene>
    <name evidence="2" type="ORF">AUJ44_02795</name>
</gene>
<dbReference type="PANTHER" id="PTHR47505">
    <property type="entry name" value="DNA UTILIZATION PROTEIN YHGH"/>
    <property type="match status" value="1"/>
</dbReference>
<dbReference type="STRING" id="1805282.AUJ44_02795"/>
<evidence type="ECO:0000313" key="2">
    <source>
        <dbReference type="EMBL" id="OIO32288.1"/>
    </source>
</evidence>
<dbReference type="Gene3D" id="3.40.50.2020">
    <property type="match status" value="1"/>
</dbReference>
<dbReference type="AlphaFoldDB" id="A0A1J4V8D0"/>
<evidence type="ECO:0008006" key="4">
    <source>
        <dbReference type="Google" id="ProtNLM"/>
    </source>
</evidence>
<proteinExistence type="inferred from homology"/>
<dbReference type="PANTHER" id="PTHR47505:SF1">
    <property type="entry name" value="DNA UTILIZATION PROTEIN YHGH"/>
    <property type="match status" value="1"/>
</dbReference>
<accession>A0A1J4V8D0</accession>
<organism evidence="2 3">
    <name type="scientific">Candidatus Nomurabacteria bacterium CG1_02_47_685</name>
    <dbReference type="NCBI Taxonomy" id="1805282"/>
    <lineage>
        <taxon>Bacteria</taxon>
        <taxon>Candidatus Nomuraibacteriota</taxon>
    </lineage>
</organism>
<comment type="similarity">
    <text evidence="1">Belongs to the ComF/GntX family.</text>
</comment>
<reference evidence="2 3" key="1">
    <citation type="journal article" date="2016" name="Environ. Microbiol.">
        <title>Genomic resolution of a cold subsurface aquifer community provides metabolic insights for novel microbes adapted to high CO concentrations.</title>
        <authorList>
            <person name="Probst A.J."/>
            <person name="Castelle C.J."/>
            <person name="Singh A."/>
            <person name="Brown C.T."/>
            <person name="Anantharaman K."/>
            <person name="Sharon I."/>
            <person name="Hug L.A."/>
            <person name="Burstein D."/>
            <person name="Emerson J.B."/>
            <person name="Thomas B.C."/>
            <person name="Banfield J.F."/>
        </authorList>
    </citation>
    <scope>NUCLEOTIDE SEQUENCE [LARGE SCALE GENOMIC DNA]</scope>
    <source>
        <strain evidence="2">CG1_02_47_685</strain>
    </source>
</reference>
<dbReference type="InterPro" id="IPR000836">
    <property type="entry name" value="PRTase_dom"/>
</dbReference>
<dbReference type="SUPFAM" id="SSF53271">
    <property type="entry name" value="PRTase-like"/>
    <property type="match status" value="1"/>
</dbReference>
<dbReference type="EMBL" id="MNVO01000045">
    <property type="protein sequence ID" value="OIO32288.1"/>
    <property type="molecule type" value="Genomic_DNA"/>
</dbReference>
<dbReference type="CDD" id="cd06223">
    <property type="entry name" value="PRTases_typeI"/>
    <property type="match status" value="1"/>
</dbReference>
<dbReference type="Proteomes" id="UP000183206">
    <property type="component" value="Unassembled WGS sequence"/>
</dbReference>
<comment type="caution">
    <text evidence="2">The sequence shown here is derived from an EMBL/GenBank/DDBJ whole genome shotgun (WGS) entry which is preliminary data.</text>
</comment>
<dbReference type="InterPro" id="IPR029057">
    <property type="entry name" value="PRTase-like"/>
</dbReference>